<sequence>MRKYALYIFLMVSVVISSCSSIQTLTYDQLSPAEVNFPYQISVVGVVNNMPFRPEPKKNILTLGQMEAEGKKATETLAGFLADSKYFNQVIICDSALRSDNYSASLSVDEVNDLSSMLGVDMIISFERLFLNVEKKEFINPGWDSSIPILQAQVTPVVRLYLPGRQNPLVELSATDSLYFDLGYRISEKELIEEATSHAASVICNKIVPYWQTVNRLYFDGGGVEMRDAGVYVKEGNWESARELWTQVYNRQKKGDTKFRAAYNIALSYEMTGDMNKAKEWLDKASDYVKSGSDDEMVLKYYITQFIKRKDEFGKLNIQMGRFNNNF</sequence>
<reference evidence="2" key="1">
    <citation type="journal article" date="2021" name="PeerJ">
        <title>Extensive microbial diversity within the chicken gut microbiome revealed by metagenomics and culture.</title>
        <authorList>
            <person name="Gilroy R."/>
            <person name="Ravi A."/>
            <person name="Getino M."/>
            <person name="Pursley I."/>
            <person name="Horton D.L."/>
            <person name="Alikhan N.F."/>
            <person name="Baker D."/>
            <person name="Gharbi K."/>
            <person name="Hall N."/>
            <person name="Watson M."/>
            <person name="Adriaenssens E.M."/>
            <person name="Foster-Nyarko E."/>
            <person name="Jarju S."/>
            <person name="Secka A."/>
            <person name="Antonio M."/>
            <person name="Oren A."/>
            <person name="Chaudhuri R.R."/>
            <person name="La Ragione R."/>
            <person name="Hildebrand F."/>
            <person name="Pallen M.J."/>
        </authorList>
    </citation>
    <scope>NUCLEOTIDE SEQUENCE</scope>
    <source>
        <strain evidence="2">G4-2901</strain>
    </source>
</reference>
<feature type="chain" id="PRO_5037140788" evidence="1">
    <location>
        <begin position="23"/>
        <end position="327"/>
    </location>
</feature>
<dbReference type="InterPro" id="IPR011990">
    <property type="entry name" value="TPR-like_helical_dom_sf"/>
</dbReference>
<gene>
    <name evidence="2" type="ORF">H9777_00885</name>
</gene>
<accession>A0A948T9A6</accession>
<evidence type="ECO:0000313" key="2">
    <source>
        <dbReference type="EMBL" id="MBU3836888.1"/>
    </source>
</evidence>
<dbReference type="Proteomes" id="UP000783796">
    <property type="component" value="Unassembled WGS sequence"/>
</dbReference>
<dbReference type="AlphaFoldDB" id="A0A948T9A6"/>
<reference evidence="2" key="2">
    <citation type="submission" date="2021-04" db="EMBL/GenBank/DDBJ databases">
        <authorList>
            <person name="Gilroy R."/>
        </authorList>
    </citation>
    <scope>NUCLEOTIDE SEQUENCE</scope>
    <source>
        <strain evidence="2">G4-2901</strain>
    </source>
</reference>
<keyword evidence="1" id="KW-0732">Signal</keyword>
<proteinExistence type="predicted"/>
<dbReference type="Gene3D" id="1.25.40.10">
    <property type="entry name" value="Tetratricopeptide repeat domain"/>
    <property type="match status" value="1"/>
</dbReference>
<evidence type="ECO:0000313" key="3">
    <source>
        <dbReference type="Proteomes" id="UP000783796"/>
    </source>
</evidence>
<dbReference type="EMBL" id="JAHLFW010000008">
    <property type="protein sequence ID" value="MBU3836888.1"/>
    <property type="molecule type" value="Genomic_DNA"/>
</dbReference>
<organism evidence="2 3">
    <name type="scientific">Candidatus Phocaeicola faecigallinarum</name>
    <dbReference type="NCBI Taxonomy" id="2838732"/>
    <lineage>
        <taxon>Bacteria</taxon>
        <taxon>Pseudomonadati</taxon>
        <taxon>Bacteroidota</taxon>
        <taxon>Bacteroidia</taxon>
        <taxon>Bacteroidales</taxon>
        <taxon>Bacteroidaceae</taxon>
        <taxon>Phocaeicola</taxon>
    </lineage>
</organism>
<dbReference type="PROSITE" id="PS51257">
    <property type="entry name" value="PROKAR_LIPOPROTEIN"/>
    <property type="match status" value="1"/>
</dbReference>
<protein>
    <submittedName>
        <fullName evidence="2">Tetratricopeptide repeat protein</fullName>
    </submittedName>
</protein>
<name>A0A948T9A6_9BACT</name>
<dbReference type="Pfam" id="PF19867">
    <property type="entry name" value="DUF6340"/>
    <property type="match status" value="1"/>
</dbReference>
<feature type="signal peptide" evidence="1">
    <location>
        <begin position="1"/>
        <end position="22"/>
    </location>
</feature>
<dbReference type="InterPro" id="IPR045921">
    <property type="entry name" value="DUF6340"/>
</dbReference>
<evidence type="ECO:0000256" key="1">
    <source>
        <dbReference type="SAM" id="SignalP"/>
    </source>
</evidence>
<dbReference type="SUPFAM" id="SSF48452">
    <property type="entry name" value="TPR-like"/>
    <property type="match status" value="1"/>
</dbReference>
<comment type="caution">
    <text evidence="2">The sequence shown here is derived from an EMBL/GenBank/DDBJ whole genome shotgun (WGS) entry which is preliminary data.</text>
</comment>